<evidence type="ECO:0000259" key="1">
    <source>
        <dbReference type="Pfam" id="PF03372"/>
    </source>
</evidence>
<evidence type="ECO:0000313" key="3">
    <source>
        <dbReference type="Proteomes" id="UP000249134"/>
    </source>
</evidence>
<dbReference type="RefSeq" id="WP_066136262.1">
    <property type="nucleotide sequence ID" value="NZ_CBCSGM010000001.1"/>
</dbReference>
<dbReference type="InterPro" id="IPR036691">
    <property type="entry name" value="Endo/exonu/phosph_ase_sf"/>
</dbReference>
<dbReference type="SUPFAM" id="SSF56219">
    <property type="entry name" value="DNase I-like"/>
    <property type="match status" value="1"/>
</dbReference>
<accession>A0A2X4W849</accession>
<dbReference type="EMBL" id="LS483476">
    <property type="protein sequence ID" value="SQI53810.1"/>
    <property type="molecule type" value="Genomic_DNA"/>
</dbReference>
<dbReference type="Proteomes" id="UP000249134">
    <property type="component" value="Chromosome 1"/>
</dbReference>
<dbReference type="CDD" id="cd09083">
    <property type="entry name" value="EEP-1"/>
    <property type="match status" value="1"/>
</dbReference>
<dbReference type="InterPro" id="IPR005135">
    <property type="entry name" value="Endo/exonuclease/phosphatase"/>
</dbReference>
<dbReference type="AlphaFoldDB" id="A0A2X4W849"/>
<evidence type="ECO:0000313" key="2">
    <source>
        <dbReference type="EMBL" id="SQI53810.1"/>
    </source>
</evidence>
<dbReference type="KEGG" id="blen:NCTC4824_01121"/>
<gene>
    <name evidence="2" type="ORF">NCTC4824_01121</name>
</gene>
<reference evidence="2 3" key="1">
    <citation type="submission" date="2018-06" db="EMBL/GenBank/DDBJ databases">
        <authorList>
            <consortium name="Pathogen Informatics"/>
            <person name="Doyle S."/>
        </authorList>
    </citation>
    <scope>NUCLEOTIDE SEQUENCE [LARGE SCALE GENOMIC DNA]</scope>
    <source>
        <strain evidence="2 3">NCTC4824</strain>
    </source>
</reference>
<dbReference type="PANTHER" id="PTHR12121">
    <property type="entry name" value="CARBON CATABOLITE REPRESSOR PROTEIN 4"/>
    <property type="match status" value="1"/>
</dbReference>
<organism evidence="2 3">
    <name type="scientific">Lederbergia lenta</name>
    <name type="common">Bacillus lentus</name>
    <dbReference type="NCBI Taxonomy" id="1467"/>
    <lineage>
        <taxon>Bacteria</taxon>
        <taxon>Bacillati</taxon>
        <taxon>Bacillota</taxon>
        <taxon>Bacilli</taxon>
        <taxon>Bacillales</taxon>
        <taxon>Bacillaceae</taxon>
        <taxon>Lederbergia</taxon>
    </lineage>
</organism>
<proteinExistence type="predicted"/>
<keyword evidence="3" id="KW-1185">Reference proteome</keyword>
<name>A0A2X4W849_LEDLE</name>
<dbReference type="PANTHER" id="PTHR12121:SF36">
    <property type="entry name" value="ENDONUCLEASE_EXONUCLEASE_PHOSPHATASE DOMAIN-CONTAINING PROTEIN"/>
    <property type="match status" value="1"/>
</dbReference>
<dbReference type="Pfam" id="PF03372">
    <property type="entry name" value="Exo_endo_phos"/>
    <property type="match status" value="1"/>
</dbReference>
<protein>
    <submittedName>
        <fullName evidence="2">Putative secreted protein</fullName>
    </submittedName>
</protein>
<dbReference type="STRING" id="1348624.GCA_001591545_00217"/>
<dbReference type="Gene3D" id="3.60.10.10">
    <property type="entry name" value="Endonuclease/exonuclease/phosphatase"/>
    <property type="match status" value="1"/>
</dbReference>
<feature type="domain" description="Endonuclease/exonuclease/phosphatase" evidence="1">
    <location>
        <begin position="10"/>
        <end position="252"/>
    </location>
</feature>
<dbReference type="InterPro" id="IPR050410">
    <property type="entry name" value="CCR4/nocturin_mRNA_transcr"/>
</dbReference>
<dbReference type="GO" id="GO:0000175">
    <property type="term" value="F:3'-5'-RNA exonuclease activity"/>
    <property type="evidence" value="ECO:0007669"/>
    <property type="project" value="TreeGrafter"/>
</dbReference>
<sequence>MDNRKNLRIMTYNLRNNSDVPPNSWAERKELILELLERETPDIIGTQECMYEQVQDMNTMLTDYDTIGLGRDGGSKGEFMAIFFKKNRLKVLAYNHFWLSDTPDTIASCTWGNDVTRMVTWIRFQDIETGQQFYHLNTHLDHISVNARVKGAELILKKVSTFNPDLPIIITGDFNTESGSEPHQVFLEKGTFIDTWDVATDRINKDLGTFNDFKDPTGGEERIDWILVRGNMQIGVIKIINDQVNGLFPSDHFPVMVDLHFTKNNGLQL</sequence>